<evidence type="ECO:0000313" key="2">
    <source>
        <dbReference type="EMBL" id="KFD63360.1"/>
    </source>
</evidence>
<protein>
    <submittedName>
        <fullName evidence="2">Uncharacterized protein</fullName>
    </submittedName>
</protein>
<reference evidence="2 3" key="1">
    <citation type="journal article" date="2014" name="Nat. Genet.">
        <title>Genome and transcriptome of the porcine whipworm Trichuris suis.</title>
        <authorList>
            <person name="Jex A.R."/>
            <person name="Nejsum P."/>
            <person name="Schwarz E.M."/>
            <person name="Hu L."/>
            <person name="Young N.D."/>
            <person name="Hall R.S."/>
            <person name="Korhonen P.K."/>
            <person name="Liao S."/>
            <person name="Thamsborg S."/>
            <person name="Xia J."/>
            <person name="Xu P."/>
            <person name="Wang S."/>
            <person name="Scheerlinck J.P."/>
            <person name="Hofmann A."/>
            <person name="Sternberg P.W."/>
            <person name="Wang J."/>
            <person name="Gasser R.B."/>
        </authorList>
    </citation>
    <scope>NUCLEOTIDE SEQUENCE [LARGE SCALE GENOMIC DNA]</scope>
    <source>
        <strain evidence="2">DCEP-RM93F</strain>
        <strain evidence="1">DCEP-RM93M</strain>
    </source>
</reference>
<dbReference type="Proteomes" id="UP000030758">
    <property type="component" value="Unassembled WGS sequence"/>
</dbReference>
<organism evidence="2">
    <name type="scientific">Trichuris suis</name>
    <name type="common">pig whipworm</name>
    <dbReference type="NCBI Taxonomy" id="68888"/>
    <lineage>
        <taxon>Eukaryota</taxon>
        <taxon>Metazoa</taxon>
        <taxon>Ecdysozoa</taxon>
        <taxon>Nematoda</taxon>
        <taxon>Enoplea</taxon>
        <taxon>Dorylaimia</taxon>
        <taxon>Trichinellida</taxon>
        <taxon>Trichuridae</taxon>
        <taxon>Trichuris</taxon>
    </lineage>
</organism>
<dbReference type="AlphaFoldDB" id="A0A085N1L4"/>
<evidence type="ECO:0000313" key="3">
    <source>
        <dbReference type="Proteomes" id="UP000030764"/>
    </source>
</evidence>
<keyword evidence="3" id="KW-1185">Reference proteome</keyword>
<dbReference type="EMBL" id="KL367575">
    <property type="protein sequence ID" value="KFD63360.1"/>
    <property type="molecule type" value="Genomic_DNA"/>
</dbReference>
<gene>
    <name evidence="1" type="ORF">M513_02082</name>
    <name evidence="2" type="ORF">M514_02082</name>
</gene>
<proteinExistence type="predicted"/>
<dbReference type="EMBL" id="KL363190">
    <property type="protein sequence ID" value="KFD57197.1"/>
    <property type="molecule type" value="Genomic_DNA"/>
</dbReference>
<evidence type="ECO:0000313" key="1">
    <source>
        <dbReference type="EMBL" id="KFD57197.1"/>
    </source>
</evidence>
<name>A0A085N1L4_9BILA</name>
<dbReference type="Proteomes" id="UP000030764">
    <property type="component" value="Unassembled WGS sequence"/>
</dbReference>
<accession>A0A085N1L4</accession>
<sequence>MYPYDSLLNATVAICPTMQQSSKPLKQNYSKEFTQLGEWWNIDDGAVRAARLPLALNALLKCHPEVDNWMHFKSRQTSDRPAGTLYINPNKLPKMEQTPYQRIDEQVVRKYTENNVRSLRDDPVPSSAMINQAIHNHRRKAQTIKLLGKRHLIVLIKKDAVMPVNQDNTYRACFFVLSVRSINRTQRDWSCWSCNS</sequence>